<feature type="compositionally biased region" description="Basic and acidic residues" evidence="1">
    <location>
        <begin position="25"/>
        <end position="38"/>
    </location>
</feature>
<accession>A0A7D9KWX7</accession>
<name>A0A7D9KWX7_PARCT</name>
<dbReference type="AlphaFoldDB" id="A0A7D9KWX7"/>
<feature type="compositionally biased region" description="Basic and acidic residues" evidence="1">
    <location>
        <begin position="171"/>
        <end position="186"/>
    </location>
</feature>
<dbReference type="EMBL" id="CACRXK020011740">
    <property type="protein sequence ID" value="CAB4021974.1"/>
    <property type="molecule type" value="Genomic_DNA"/>
</dbReference>
<gene>
    <name evidence="2" type="ORF">PACLA_8A056072</name>
</gene>
<evidence type="ECO:0000256" key="1">
    <source>
        <dbReference type="SAM" id="MobiDB-lite"/>
    </source>
</evidence>
<dbReference type="Proteomes" id="UP001152795">
    <property type="component" value="Unassembled WGS sequence"/>
</dbReference>
<feature type="compositionally biased region" description="Polar residues" evidence="1">
    <location>
        <begin position="101"/>
        <end position="115"/>
    </location>
</feature>
<feature type="compositionally biased region" description="Polar residues" evidence="1">
    <location>
        <begin position="122"/>
        <end position="140"/>
    </location>
</feature>
<feature type="region of interest" description="Disordered" evidence="1">
    <location>
        <begin position="270"/>
        <end position="291"/>
    </location>
</feature>
<evidence type="ECO:0000313" key="3">
    <source>
        <dbReference type="Proteomes" id="UP001152795"/>
    </source>
</evidence>
<sequence>MAEKSSFVEIVITEAKSNQSELSSEVERGKAKVFESDKSSTLSKTKVPILSVSDHDLTEVSKLSEPEEKQCAPSTTDDYVQQGRGNEFENTKLLEERKKQTPGSANSRRPSSNLELSKEKQSVTITTEKCVQGAVDNTTSLEEKRNPLPRSPNSRRSSQLEARSRGTSPFSERRRESRMSGNEKKTSPNHSRTNSAATDHFALENILNPLLRESLKKILNPQRYVENAIPNDIDNTSPLVANDSRIIFKDDILLPKIKRRLVKYSSLDYGDQSKRSSMTNDSLRDKYRKKSTRHVRFNEQTPELTSTKCTGIKLTRSHPVRMLSGGSEYAVKGVIGQWLKRRSGNTVQAGREKASVEKQEAYREVQLLKIGMSMRMLAGIV</sequence>
<feature type="compositionally biased region" description="Polar residues" evidence="1">
    <location>
        <begin position="188"/>
        <end position="197"/>
    </location>
</feature>
<organism evidence="2 3">
    <name type="scientific">Paramuricea clavata</name>
    <name type="common">Red gorgonian</name>
    <name type="synonym">Violescent sea-whip</name>
    <dbReference type="NCBI Taxonomy" id="317549"/>
    <lineage>
        <taxon>Eukaryota</taxon>
        <taxon>Metazoa</taxon>
        <taxon>Cnidaria</taxon>
        <taxon>Anthozoa</taxon>
        <taxon>Octocorallia</taxon>
        <taxon>Malacalcyonacea</taxon>
        <taxon>Plexauridae</taxon>
        <taxon>Paramuricea</taxon>
    </lineage>
</organism>
<comment type="caution">
    <text evidence="2">The sequence shown here is derived from an EMBL/GenBank/DDBJ whole genome shotgun (WGS) entry which is preliminary data.</text>
</comment>
<reference evidence="2" key="1">
    <citation type="submission" date="2020-04" db="EMBL/GenBank/DDBJ databases">
        <authorList>
            <person name="Alioto T."/>
            <person name="Alioto T."/>
            <person name="Gomez Garrido J."/>
        </authorList>
    </citation>
    <scope>NUCLEOTIDE SEQUENCE</scope>
    <source>
        <strain evidence="2">A484AB</strain>
    </source>
</reference>
<feature type="compositionally biased region" description="Basic and acidic residues" evidence="1">
    <location>
        <begin position="86"/>
        <end position="99"/>
    </location>
</feature>
<protein>
    <submittedName>
        <fullName evidence="2">Uncharacterized protein</fullName>
    </submittedName>
</protein>
<feature type="compositionally biased region" description="Polar residues" evidence="1">
    <location>
        <begin position="159"/>
        <end position="170"/>
    </location>
</feature>
<feature type="compositionally biased region" description="Basic and acidic residues" evidence="1">
    <location>
        <begin position="53"/>
        <end position="70"/>
    </location>
</feature>
<evidence type="ECO:0000313" key="2">
    <source>
        <dbReference type="EMBL" id="CAB4021974.1"/>
    </source>
</evidence>
<keyword evidence="3" id="KW-1185">Reference proteome</keyword>
<feature type="region of interest" description="Disordered" evidence="1">
    <location>
        <begin position="18"/>
        <end position="197"/>
    </location>
</feature>
<proteinExistence type="predicted"/>